<comment type="caution">
    <text evidence="1">The sequence shown here is derived from an EMBL/GenBank/DDBJ whole genome shotgun (WGS) entry which is preliminary data.</text>
</comment>
<evidence type="ECO:0000313" key="2">
    <source>
        <dbReference type="Proteomes" id="UP000299102"/>
    </source>
</evidence>
<organism evidence="1 2">
    <name type="scientific">Eumeta variegata</name>
    <name type="common">Bagworm moth</name>
    <name type="synonym">Eumeta japonica</name>
    <dbReference type="NCBI Taxonomy" id="151549"/>
    <lineage>
        <taxon>Eukaryota</taxon>
        <taxon>Metazoa</taxon>
        <taxon>Ecdysozoa</taxon>
        <taxon>Arthropoda</taxon>
        <taxon>Hexapoda</taxon>
        <taxon>Insecta</taxon>
        <taxon>Pterygota</taxon>
        <taxon>Neoptera</taxon>
        <taxon>Endopterygota</taxon>
        <taxon>Lepidoptera</taxon>
        <taxon>Glossata</taxon>
        <taxon>Ditrysia</taxon>
        <taxon>Tineoidea</taxon>
        <taxon>Psychidae</taxon>
        <taxon>Oiketicinae</taxon>
        <taxon>Eumeta</taxon>
    </lineage>
</organism>
<gene>
    <name evidence="1" type="ORF">EVAR_12757_1</name>
</gene>
<keyword evidence="2" id="KW-1185">Reference proteome</keyword>
<dbReference type="EMBL" id="BGZK01000151">
    <property type="protein sequence ID" value="GBP23478.1"/>
    <property type="molecule type" value="Genomic_DNA"/>
</dbReference>
<sequence>MEQLEMAVLCTPRYAAKFGLNMLSSKICYKLSKQYCENAKPERPHVTEALPRQTFTDRAPRQGLGIDDALAHAVMDA</sequence>
<dbReference type="AlphaFoldDB" id="A0A4C1UAW5"/>
<proteinExistence type="predicted"/>
<dbReference type="Proteomes" id="UP000299102">
    <property type="component" value="Unassembled WGS sequence"/>
</dbReference>
<accession>A0A4C1UAW5</accession>
<reference evidence="1 2" key="1">
    <citation type="journal article" date="2019" name="Commun. Biol.">
        <title>The bagworm genome reveals a unique fibroin gene that provides high tensile strength.</title>
        <authorList>
            <person name="Kono N."/>
            <person name="Nakamura H."/>
            <person name="Ohtoshi R."/>
            <person name="Tomita M."/>
            <person name="Numata K."/>
            <person name="Arakawa K."/>
        </authorList>
    </citation>
    <scope>NUCLEOTIDE SEQUENCE [LARGE SCALE GENOMIC DNA]</scope>
</reference>
<evidence type="ECO:0000313" key="1">
    <source>
        <dbReference type="EMBL" id="GBP23478.1"/>
    </source>
</evidence>
<protein>
    <submittedName>
        <fullName evidence="1">Uncharacterized protein</fullName>
    </submittedName>
</protein>
<name>A0A4C1UAW5_EUMVA</name>